<evidence type="ECO:0000313" key="2">
    <source>
        <dbReference type="Proteomes" id="UP000661077"/>
    </source>
</evidence>
<accession>A0ABS1X3F4</accession>
<keyword evidence="2" id="KW-1185">Reference proteome</keyword>
<evidence type="ECO:0000313" key="1">
    <source>
        <dbReference type="EMBL" id="MBM0107764.1"/>
    </source>
</evidence>
<proteinExistence type="predicted"/>
<gene>
    <name evidence="1" type="ORF">JM946_23715</name>
</gene>
<reference evidence="1 2" key="1">
    <citation type="journal article" date="2021" name="Int. J. Syst. Evol. Microbiol.">
        <title>Steroidobacter gossypii sp. nov., isolated from soil of cotton cropping field.</title>
        <authorList>
            <person name="Huang R."/>
            <person name="Yang S."/>
            <person name="Zhen C."/>
            <person name="Liu W."/>
        </authorList>
    </citation>
    <scope>NUCLEOTIDE SEQUENCE [LARGE SCALE GENOMIC DNA]</scope>
    <source>
        <strain evidence="1 2">S1-65</strain>
    </source>
</reference>
<comment type="caution">
    <text evidence="1">The sequence shown here is derived from an EMBL/GenBank/DDBJ whole genome shotgun (WGS) entry which is preliminary data.</text>
</comment>
<dbReference type="EMBL" id="JAEVLS010000006">
    <property type="protein sequence ID" value="MBM0107764.1"/>
    <property type="molecule type" value="Genomic_DNA"/>
</dbReference>
<protein>
    <submittedName>
        <fullName evidence="1">Uncharacterized protein</fullName>
    </submittedName>
</protein>
<organism evidence="1 2">
    <name type="scientific">Steroidobacter gossypii</name>
    <dbReference type="NCBI Taxonomy" id="2805490"/>
    <lineage>
        <taxon>Bacteria</taxon>
        <taxon>Pseudomonadati</taxon>
        <taxon>Pseudomonadota</taxon>
        <taxon>Gammaproteobacteria</taxon>
        <taxon>Steroidobacterales</taxon>
        <taxon>Steroidobacteraceae</taxon>
        <taxon>Steroidobacter</taxon>
    </lineage>
</organism>
<dbReference type="Proteomes" id="UP000661077">
    <property type="component" value="Unassembled WGS sequence"/>
</dbReference>
<name>A0ABS1X3F4_9GAMM</name>
<sequence>MLMLSCASGFALGRDVGYEELPHSSVTSLETCGQWQIDGQSGRFRILQAYLYGGTMLFVDMVRPNARGTWLEVARGFTFAELNNDHLELELFDVRCSPNGTNSIVVTGRAELFESSSYSFTIEIDGAAGTYQMKTTAQ</sequence>